<dbReference type="InterPro" id="IPR006564">
    <property type="entry name" value="Znf_PMZ"/>
</dbReference>
<evidence type="ECO:0000256" key="4">
    <source>
        <dbReference type="ARBA" id="ARBA00022692"/>
    </source>
</evidence>
<organism evidence="14">
    <name type="scientific">Fagus sylvatica</name>
    <name type="common">Beechnut</name>
    <dbReference type="NCBI Taxonomy" id="28930"/>
    <lineage>
        <taxon>Eukaryota</taxon>
        <taxon>Viridiplantae</taxon>
        <taxon>Streptophyta</taxon>
        <taxon>Embryophyta</taxon>
        <taxon>Tracheophyta</taxon>
        <taxon>Spermatophyta</taxon>
        <taxon>Magnoliopsida</taxon>
        <taxon>eudicotyledons</taxon>
        <taxon>Gunneridae</taxon>
        <taxon>Pentapetalae</taxon>
        <taxon>rosids</taxon>
        <taxon>fabids</taxon>
        <taxon>Fagales</taxon>
        <taxon>Fagaceae</taxon>
        <taxon>Fagus</taxon>
    </lineage>
</organism>
<evidence type="ECO:0000256" key="5">
    <source>
        <dbReference type="ARBA" id="ARBA00022723"/>
    </source>
</evidence>
<evidence type="ECO:0000256" key="1">
    <source>
        <dbReference type="ARBA" id="ARBA00004651"/>
    </source>
</evidence>
<keyword evidence="7" id="KW-0862">Zinc</keyword>
<feature type="transmembrane region" description="Helical" evidence="12">
    <location>
        <begin position="21"/>
        <end position="39"/>
    </location>
</feature>
<name>A0A2N9ENK9_FAGSY</name>
<keyword evidence="6 10" id="KW-0863">Zinc-finger</keyword>
<accession>A0A2N9ENK9</accession>
<feature type="region of interest" description="Disordered" evidence="11">
    <location>
        <begin position="873"/>
        <end position="892"/>
    </location>
</feature>
<evidence type="ECO:0000259" key="13">
    <source>
        <dbReference type="PROSITE" id="PS50966"/>
    </source>
</evidence>
<evidence type="ECO:0000256" key="7">
    <source>
        <dbReference type="ARBA" id="ARBA00022833"/>
    </source>
</evidence>
<evidence type="ECO:0000256" key="8">
    <source>
        <dbReference type="ARBA" id="ARBA00022989"/>
    </source>
</evidence>
<proteinExistence type="inferred from homology"/>
<dbReference type="Pfam" id="PF04434">
    <property type="entry name" value="SWIM"/>
    <property type="match status" value="1"/>
</dbReference>
<dbReference type="EMBL" id="OIVN01000217">
    <property type="protein sequence ID" value="SPC76398.1"/>
    <property type="molecule type" value="Genomic_DNA"/>
</dbReference>
<dbReference type="Pfam" id="PF10551">
    <property type="entry name" value="MULE"/>
    <property type="match status" value="1"/>
</dbReference>
<evidence type="ECO:0000256" key="9">
    <source>
        <dbReference type="ARBA" id="ARBA00023136"/>
    </source>
</evidence>
<dbReference type="PANTHER" id="PTHR31973">
    <property type="entry name" value="POLYPROTEIN, PUTATIVE-RELATED"/>
    <property type="match status" value="1"/>
</dbReference>
<evidence type="ECO:0000256" key="6">
    <source>
        <dbReference type="ARBA" id="ARBA00022771"/>
    </source>
</evidence>
<dbReference type="GO" id="GO:0005886">
    <property type="term" value="C:plasma membrane"/>
    <property type="evidence" value="ECO:0007669"/>
    <property type="project" value="UniProtKB-SubCell"/>
</dbReference>
<reference evidence="14" key="1">
    <citation type="submission" date="2018-02" db="EMBL/GenBank/DDBJ databases">
        <authorList>
            <person name="Cohen D.B."/>
            <person name="Kent A.D."/>
        </authorList>
    </citation>
    <scope>NUCLEOTIDE SEQUENCE</scope>
</reference>
<evidence type="ECO:0000256" key="2">
    <source>
        <dbReference type="ARBA" id="ARBA00007651"/>
    </source>
</evidence>
<dbReference type="InterPro" id="IPR058594">
    <property type="entry name" value="PB1-like_dom_pln"/>
</dbReference>
<dbReference type="SMART" id="SM00575">
    <property type="entry name" value="ZnF_PMZ"/>
    <property type="match status" value="1"/>
</dbReference>
<dbReference type="InterPro" id="IPR018289">
    <property type="entry name" value="MULE_transposase_dom"/>
</dbReference>
<evidence type="ECO:0000256" key="10">
    <source>
        <dbReference type="PROSITE-ProRule" id="PRU00325"/>
    </source>
</evidence>
<gene>
    <name evidence="14" type="ORF">FSB_LOCUS4280</name>
</gene>
<dbReference type="Pfam" id="PF04535">
    <property type="entry name" value="CASP_dom"/>
    <property type="match status" value="1"/>
</dbReference>
<keyword evidence="8 12" id="KW-1133">Transmembrane helix</keyword>
<sequence>MKELIGRPGSVSGLVLRLGQCGFAAVAIGVMVTALNFSTFTAFCYLIASMGLQVLWSFGLACLDVYALTRKRDLQNPILVSLFVVGDWVTATLSLAAACSSAGIIVLYSRDLHFCKNNLPCSKFQISVAFAFISWALIAISSHILCFIPKMDDDDFFIFEIHFGGRFKNFNGLVYVNGDVTAHNEPFDSNCLSIFELESILGKYGYQRGDLIYYKLADISLDNCLVLLKTDADVLKMVDAHKIEKFVVLYTVSVEKEYDADDDVDYADFDNDNEAGLEVEDEGSELDLWDGLLSGNEDLLDAIVATYSQGMASQPASQPACETASQLEKDWDFEMPKSDELISPLATNDEEKVPKGLKPKSVEFDVIDMSNPVLENGMKFADVYQFREAVREYNLKIGKDLSFVKNDKDKQEIKGKWNVDVSKMQVYRARKRAAKSIQGSHKEQYQKIWDYCETLKETNVGTTTLLDVERPCLDVAATFQRLYVCLAATKTGFKKRSRPLIGLDGCFLKGSYKGHLLSAVSRDANDNMYPICVAVVESECKASWSWFLSTLLKDIREVAGGWTFIFDRQKGSIESFKDVCPDMDHRACVRHIYANFRDSGHRGKALKDKLWAAASAYTEFEFDAHMAELKKLSPSAYEYLSKILVATWSRSKFTKNPKSDLIVNNLSKCFNSYILDVRDKPILTMLDTIRRKLLRRFEVNRASIAKMSEKLCPKIQVKVKKAGVKASECLLLYSGEGKYKVDYRQQKFVVNLREKTCGCKKWDIIGIPCHHAIFAILHQESKIEDYVDHCYTIKKYKKSYEPIIHPMPSMEQWTRTQYDPVDPPLERCHPGKPKRMRKRDPTELSNPYRFSKVGTNIKCSSCKKLGHNSRTCPLAKKQKSKTGSKGKKKSAAEVGATAGVDVVAGTGAATGGVAAVAVARGVVAAKTGGGAAGTTVAAGGAASRKAKVVVVPTVEKVMTRIAAKKQKKQ</sequence>
<dbReference type="InterPro" id="IPR036875">
    <property type="entry name" value="Znf_CCHC_sf"/>
</dbReference>
<evidence type="ECO:0000256" key="11">
    <source>
        <dbReference type="SAM" id="MobiDB-lite"/>
    </source>
</evidence>
<dbReference type="GO" id="GO:0003676">
    <property type="term" value="F:nucleic acid binding"/>
    <property type="evidence" value="ECO:0007669"/>
    <property type="project" value="InterPro"/>
</dbReference>
<feature type="transmembrane region" description="Helical" evidence="12">
    <location>
        <begin position="45"/>
        <end position="66"/>
    </location>
</feature>
<evidence type="ECO:0000256" key="12">
    <source>
        <dbReference type="SAM" id="Phobius"/>
    </source>
</evidence>
<feature type="compositionally biased region" description="Basic residues" evidence="11">
    <location>
        <begin position="876"/>
        <end position="889"/>
    </location>
</feature>
<evidence type="ECO:0000313" key="14">
    <source>
        <dbReference type="EMBL" id="SPC76398.1"/>
    </source>
</evidence>
<evidence type="ECO:0000256" key="3">
    <source>
        <dbReference type="ARBA" id="ARBA00022475"/>
    </source>
</evidence>
<comment type="similarity">
    <text evidence="2">Belongs to the Casparian strip membrane proteins (CASP) family.</text>
</comment>
<dbReference type="SUPFAM" id="SSF57756">
    <property type="entry name" value="Retrovirus zinc finger-like domains"/>
    <property type="match status" value="1"/>
</dbReference>
<keyword evidence="4 12" id="KW-0812">Transmembrane</keyword>
<keyword evidence="3" id="KW-1003">Cell membrane</keyword>
<dbReference type="InterPro" id="IPR006702">
    <property type="entry name" value="CASP_dom"/>
</dbReference>
<dbReference type="AlphaFoldDB" id="A0A2N9ENK9"/>
<protein>
    <recommendedName>
        <fullName evidence="13">SWIM-type domain-containing protein</fullName>
    </recommendedName>
</protein>
<feature type="transmembrane region" description="Helical" evidence="12">
    <location>
        <begin position="128"/>
        <end position="148"/>
    </location>
</feature>
<dbReference type="InterPro" id="IPR007527">
    <property type="entry name" value="Znf_SWIM"/>
</dbReference>
<dbReference type="Pfam" id="PF26130">
    <property type="entry name" value="PB1-like"/>
    <property type="match status" value="1"/>
</dbReference>
<dbReference type="PANTHER" id="PTHR31973:SF187">
    <property type="entry name" value="MUTATOR TRANSPOSASE MUDRA PROTEIN"/>
    <property type="match status" value="1"/>
</dbReference>
<feature type="region of interest" description="Disordered" evidence="11">
    <location>
        <begin position="821"/>
        <end position="847"/>
    </location>
</feature>
<dbReference type="PROSITE" id="PS50966">
    <property type="entry name" value="ZF_SWIM"/>
    <property type="match status" value="1"/>
</dbReference>
<keyword evidence="9 12" id="KW-0472">Membrane</keyword>
<dbReference type="GO" id="GO:0008270">
    <property type="term" value="F:zinc ion binding"/>
    <property type="evidence" value="ECO:0007669"/>
    <property type="project" value="UniProtKB-KW"/>
</dbReference>
<feature type="domain" description="SWIM-type" evidence="13">
    <location>
        <begin position="748"/>
        <end position="780"/>
    </location>
</feature>
<keyword evidence="5" id="KW-0479">Metal-binding</keyword>
<comment type="subcellular location">
    <subcellularLocation>
        <location evidence="1">Cell membrane</location>
        <topology evidence="1">Multi-pass membrane protein</topology>
    </subcellularLocation>
</comment>